<dbReference type="STRING" id="1193729.A1OE_933"/>
<dbReference type="EMBL" id="CP003539">
    <property type="protein sequence ID" value="AFX99116.1"/>
    <property type="molecule type" value="Genomic_DNA"/>
</dbReference>
<evidence type="ECO:0000313" key="2">
    <source>
        <dbReference type="EMBL" id="AFX99116.1"/>
    </source>
</evidence>
<organism evidence="2 3">
    <name type="scientific">Candidatus Endolissoclinum faulkneri L2</name>
    <dbReference type="NCBI Taxonomy" id="1193729"/>
    <lineage>
        <taxon>Bacteria</taxon>
        <taxon>Pseudomonadati</taxon>
        <taxon>Pseudomonadota</taxon>
        <taxon>Alphaproteobacteria</taxon>
        <taxon>Rhodospirillales</taxon>
        <taxon>Rhodospirillaceae</taxon>
        <taxon>Candidatus Endolissoclinum</taxon>
    </lineage>
</organism>
<dbReference type="AlphaFoldDB" id="K7ZD25"/>
<keyword evidence="1" id="KW-1133">Transmembrane helix</keyword>
<feature type="transmembrane region" description="Helical" evidence="1">
    <location>
        <begin position="12"/>
        <end position="30"/>
    </location>
</feature>
<evidence type="ECO:0000313" key="3">
    <source>
        <dbReference type="Proteomes" id="UP000010077"/>
    </source>
</evidence>
<dbReference type="HOGENOM" id="CLU_3133515_0_0_5"/>
<name>K7ZD25_9PROT</name>
<proteinExistence type="predicted"/>
<sequence>MRLYRLLSKNTGIIKIFLIVIIYFIIRSPLIRYTIITNKQNILMLYINI</sequence>
<protein>
    <submittedName>
        <fullName evidence="2">Uncharacterized protein</fullName>
    </submittedName>
</protein>
<keyword evidence="3" id="KW-1185">Reference proteome</keyword>
<accession>K7ZD25</accession>
<dbReference type="KEGG" id="thal:A1OE_933"/>
<evidence type="ECO:0000256" key="1">
    <source>
        <dbReference type="SAM" id="Phobius"/>
    </source>
</evidence>
<keyword evidence="1" id="KW-0472">Membrane</keyword>
<gene>
    <name evidence="2" type="ORF">A1OE_933</name>
</gene>
<dbReference type="Proteomes" id="UP000010077">
    <property type="component" value="Chromosome"/>
</dbReference>
<keyword evidence="1" id="KW-0812">Transmembrane</keyword>
<reference evidence="2 3" key="1">
    <citation type="journal article" date="2012" name="Proc. Natl. Acad. Sci. U.S.A.">
        <title>Genome streamlining and chemical defense in a coral reef symbiosis.</title>
        <authorList>
            <person name="Kwan J.C."/>
            <person name="Donia M.S."/>
            <person name="Han A.W."/>
            <person name="Hirose E."/>
            <person name="Haygood M.G."/>
            <person name="Schmidt E.W."/>
        </authorList>
    </citation>
    <scope>NUCLEOTIDE SEQUENCE [LARGE SCALE GENOMIC DNA]</scope>
    <source>
        <strain evidence="2 3">L2</strain>
    </source>
</reference>